<evidence type="ECO:0000313" key="3">
    <source>
        <dbReference type="Proteomes" id="UP000693946"/>
    </source>
</evidence>
<reference evidence="2 3" key="1">
    <citation type="journal article" date="2021" name="Sci. Rep.">
        <title>Chromosome anchoring in Senegalese sole (Solea senegalensis) reveals sex-associated markers and genome rearrangements in flatfish.</title>
        <authorList>
            <person name="Guerrero-Cozar I."/>
            <person name="Gomez-Garrido J."/>
            <person name="Berbel C."/>
            <person name="Martinez-Blanch J.F."/>
            <person name="Alioto T."/>
            <person name="Claros M.G."/>
            <person name="Gagnaire P.A."/>
            <person name="Manchado M."/>
        </authorList>
    </citation>
    <scope>NUCLEOTIDE SEQUENCE [LARGE SCALE GENOMIC DNA]</scope>
    <source>
        <strain evidence="2">Sse05_10M</strain>
    </source>
</reference>
<feature type="region of interest" description="Disordered" evidence="1">
    <location>
        <begin position="107"/>
        <end position="155"/>
    </location>
</feature>
<organism evidence="2 3">
    <name type="scientific">Solea senegalensis</name>
    <name type="common">Senegalese sole</name>
    <dbReference type="NCBI Taxonomy" id="28829"/>
    <lineage>
        <taxon>Eukaryota</taxon>
        <taxon>Metazoa</taxon>
        <taxon>Chordata</taxon>
        <taxon>Craniata</taxon>
        <taxon>Vertebrata</taxon>
        <taxon>Euteleostomi</taxon>
        <taxon>Actinopterygii</taxon>
        <taxon>Neopterygii</taxon>
        <taxon>Teleostei</taxon>
        <taxon>Neoteleostei</taxon>
        <taxon>Acanthomorphata</taxon>
        <taxon>Carangaria</taxon>
        <taxon>Pleuronectiformes</taxon>
        <taxon>Pleuronectoidei</taxon>
        <taxon>Soleidae</taxon>
        <taxon>Solea</taxon>
    </lineage>
</organism>
<dbReference type="AlphaFoldDB" id="A0AAV6SJ24"/>
<proteinExistence type="predicted"/>
<evidence type="ECO:0000313" key="2">
    <source>
        <dbReference type="EMBL" id="KAG7516271.1"/>
    </source>
</evidence>
<dbReference type="Proteomes" id="UP000693946">
    <property type="component" value="Linkage Group LG13"/>
</dbReference>
<comment type="caution">
    <text evidence="2">The sequence shown here is derived from an EMBL/GenBank/DDBJ whole genome shotgun (WGS) entry which is preliminary data.</text>
</comment>
<keyword evidence="3" id="KW-1185">Reference proteome</keyword>
<dbReference type="EMBL" id="JAGKHQ010000005">
    <property type="protein sequence ID" value="KAG7516271.1"/>
    <property type="molecule type" value="Genomic_DNA"/>
</dbReference>
<name>A0AAV6SJ24_SOLSE</name>
<evidence type="ECO:0000256" key="1">
    <source>
        <dbReference type="SAM" id="MobiDB-lite"/>
    </source>
</evidence>
<gene>
    <name evidence="2" type="ORF">JOB18_027462</name>
</gene>
<sequence length="199" mass="22403">MTTAANRFPVALMHKTHGAERCRQSAADAHERNTEKMFTVNHQPPRCHDLFLRGRPYRGEPPTVAGFLLYPDTPAKMETTSREAFCFKVVPQQVRGKAPGNYITENTLQESHCHHPSSSSSRDSRTDGERGQTAVSHEPDTAQMQSQYQKDFPPPSCCRRRTPVIPPPDNIGINPAFRIDFHTVQREAFPGWSPVKPQA</sequence>
<protein>
    <submittedName>
        <fullName evidence="2">Uncharacterized protein</fullName>
    </submittedName>
</protein>
<accession>A0AAV6SJ24</accession>